<protein>
    <recommendedName>
        <fullName evidence="2">Shisa N-terminal domain-containing protein</fullName>
    </recommendedName>
</protein>
<sequence length="188" mass="21953">MMIKTTTTTTIAFDQTPTTICSGFLDIHGAWNNGFACPIENSIQYFCCGTDNYLYCCPPDQYSFESRPHIDVNNIMEHSQTFSSIITDEISASLINHQRMINKQFQQFQKYFLPTFLLTTTILFLIGIALWFWLYKHKKYYSLTRDDRIEPRTSHQIQTDSMARLEENNYLSLDQHHPQVLSNPSTQI</sequence>
<dbReference type="EMBL" id="CAJNOV010010884">
    <property type="protein sequence ID" value="CAF1428771.1"/>
    <property type="molecule type" value="Genomic_DNA"/>
</dbReference>
<evidence type="ECO:0000313" key="4">
    <source>
        <dbReference type="EMBL" id="CAF4929692.1"/>
    </source>
</evidence>
<feature type="domain" description="Shisa N-terminal" evidence="2">
    <location>
        <begin position="20"/>
        <end position="65"/>
    </location>
</feature>
<comment type="caution">
    <text evidence="3">The sequence shown here is derived from an EMBL/GenBank/DDBJ whole genome shotgun (WGS) entry which is preliminary data.</text>
</comment>
<name>A0A815NF87_9BILA</name>
<evidence type="ECO:0000256" key="1">
    <source>
        <dbReference type="SAM" id="Phobius"/>
    </source>
</evidence>
<keyword evidence="1" id="KW-0812">Transmembrane</keyword>
<dbReference type="AlphaFoldDB" id="A0A815NF87"/>
<feature type="transmembrane region" description="Helical" evidence="1">
    <location>
        <begin position="111"/>
        <end position="135"/>
    </location>
</feature>
<organism evidence="3 5">
    <name type="scientific">Rotaria magnacalcarata</name>
    <dbReference type="NCBI Taxonomy" id="392030"/>
    <lineage>
        <taxon>Eukaryota</taxon>
        <taxon>Metazoa</taxon>
        <taxon>Spiralia</taxon>
        <taxon>Gnathifera</taxon>
        <taxon>Rotifera</taxon>
        <taxon>Eurotatoria</taxon>
        <taxon>Bdelloidea</taxon>
        <taxon>Philodinida</taxon>
        <taxon>Philodinidae</taxon>
        <taxon>Rotaria</taxon>
    </lineage>
</organism>
<proteinExistence type="predicted"/>
<dbReference type="InterPro" id="IPR053891">
    <property type="entry name" value="Shisa_N"/>
</dbReference>
<keyword evidence="1" id="KW-0472">Membrane</keyword>
<dbReference type="EMBL" id="CAJOBH010177541">
    <property type="protein sequence ID" value="CAF4929692.1"/>
    <property type="molecule type" value="Genomic_DNA"/>
</dbReference>
<keyword evidence="1" id="KW-1133">Transmembrane helix</keyword>
<evidence type="ECO:0000313" key="3">
    <source>
        <dbReference type="EMBL" id="CAF1428771.1"/>
    </source>
</evidence>
<dbReference type="Proteomes" id="UP000663855">
    <property type="component" value="Unassembled WGS sequence"/>
</dbReference>
<accession>A0A815NF87</accession>
<reference evidence="3" key="1">
    <citation type="submission" date="2021-02" db="EMBL/GenBank/DDBJ databases">
        <authorList>
            <person name="Nowell W R."/>
        </authorList>
    </citation>
    <scope>NUCLEOTIDE SEQUENCE</scope>
</reference>
<gene>
    <name evidence="4" type="ORF">BYL167_LOCUS53277</name>
    <name evidence="3" type="ORF">CJN711_LOCUS23460</name>
</gene>
<dbReference type="Proteomes" id="UP000681967">
    <property type="component" value="Unassembled WGS sequence"/>
</dbReference>
<evidence type="ECO:0000313" key="5">
    <source>
        <dbReference type="Proteomes" id="UP000663855"/>
    </source>
</evidence>
<dbReference type="Pfam" id="PF13908">
    <property type="entry name" value="Shisa_N"/>
    <property type="match status" value="1"/>
</dbReference>
<evidence type="ECO:0000259" key="2">
    <source>
        <dbReference type="Pfam" id="PF13908"/>
    </source>
</evidence>